<sequence>MARRSHLQLHVLYGVKKSRSTSLADGAGYLYAFVDRGHRWKIGMTNNFARRQREWNRQCPSSSRVWMPPIPVKRRRRAGSSSLVYLNSCAPIGHVITVLDAGKFTSKSSRSMPIGLSYGETSSIHFLLRLRRSELYWDGLSSTTMYSSSSINPVSPPKLFSHHFQMDR</sequence>
<dbReference type="Pfam" id="PF13455">
    <property type="entry name" value="MUG113"/>
    <property type="match status" value="1"/>
</dbReference>
<dbReference type="AlphaFoldDB" id="A0AA38U8T7"/>
<gene>
    <name evidence="1" type="ORF">F5878DRAFT_668282</name>
</gene>
<dbReference type="EMBL" id="MU808160">
    <property type="protein sequence ID" value="KAJ3830837.1"/>
    <property type="molecule type" value="Genomic_DNA"/>
</dbReference>
<comment type="caution">
    <text evidence="1">The sequence shown here is derived from an EMBL/GenBank/DDBJ whole genome shotgun (WGS) entry which is preliminary data.</text>
</comment>
<dbReference type="Proteomes" id="UP001163846">
    <property type="component" value="Unassembled WGS sequence"/>
</dbReference>
<proteinExistence type="predicted"/>
<reference evidence="1" key="1">
    <citation type="submission" date="2022-08" db="EMBL/GenBank/DDBJ databases">
        <authorList>
            <consortium name="DOE Joint Genome Institute"/>
            <person name="Min B."/>
            <person name="Riley R."/>
            <person name="Sierra-Patev S."/>
            <person name="Naranjo-Ortiz M."/>
            <person name="Looney B."/>
            <person name="Konkel Z."/>
            <person name="Slot J.C."/>
            <person name="Sakamoto Y."/>
            <person name="Steenwyk J.L."/>
            <person name="Rokas A."/>
            <person name="Carro J."/>
            <person name="Camarero S."/>
            <person name="Ferreira P."/>
            <person name="Molpeceres G."/>
            <person name="Ruiz-Duenas F.J."/>
            <person name="Serrano A."/>
            <person name="Henrissat B."/>
            <person name="Drula E."/>
            <person name="Hughes K.W."/>
            <person name="Mata J.L."/>
            <person name="Ishikawa N.K."/>
            <person name="Vargas-Isla R."/>
            <person name="Ushijima S."/>
            <person name="Smith C.A."/>
            <person name="Ahrendt S."/>
            <person name="Andreopoulos W."/>
            <person name="He G."/>
            <person name="Labutti K."/>
            <person name="Lipzen A."/>
            <person name="Ng V."/>
            <person name="Sandor L."/>
            <person name="Barry K."/>
            <person name="Martinez A.T."/>
            <person name="Xiao Y."/>
            <person name="Gibbons J.G."/>
            <person name="Terashima K."/>
            <person name="Hibbett D.S."/>
            <person name="Grigoriev I.V."/>
        </authorList>
    </citation>
    <scope>NUCLEOTIDE SEQUENCE</scope>
    <source>
        <strain evidence="1">TFB9207</strain>
    </source>
</reference>
<evidence type="ECO:0008006" key="3">
    <source>
        <dbReference type="Google" id="ProtNLM"/>
    </source>
</evidence>
<name>A0AA38U8T7_9AGAR</name>
<keyword evidence="2" id="KW-1185">Reference proteome</keyword>
<organism evidence="1 2">
    <name type="scientific">Lentinula raphanica</name>
    <dbReference type="NCBI Taxonomy" id="153919"/>
    <lineage>
        <taxon>Eukaryota</taxon>
        <taxon>Fungi</taxon>
        <taxon>Dikarya</taxon>
        <taxon>Basidiomycota</taxon>
        <taxon>Agaricomycotina</taxon>
        <taxon>Agaricomycetes</taxon>
        <taxon>Agaricomycetidae</taxon>
        <taxon>Agaricales</taxon>
        <taxon>Marasmiineae</taxon>
        <taxon>Omphalotaceae</taxon>
        <taxon>Lentinula</taxon>
    </lineage>
</organism>
<protein>
    <recommendedName>
        <fullName evidence="3">GIY-YIG domain-containing protein</fullName>
    </recommendedName>
</protein>
<accession>A0AA38U8T7</accession>
<evidence type="ECO:0000313" key="2">
    <source>
        <dbReference type="Proteomes" id="UP001163846"/>
    </source>
</evidence>
<evidence type="ECO:0000313" key="1">
    <source>
        <dbReference type="EMBL" id="KAJ3830837.1"/>
    </source>
</evidence>